<evidence type="ECO:0000313" key="1">
    <source>
        <dbReference type="EMBL" id="OAF66883.1"/>
    </source>
</evidence>
<dbReference type="Proteomes" id="UP000078046">
    <property type="component" value="Unassembled WGS sequence"/>
</dbReference>
<accession>A0A177AZT7</accession>
<proteinExistence type="predicted"/>
<name>A0A177AZT7_9BILA</name>
<dbReference type="AlphaFoldDB" id="A0A177AZT7"/>
<dbReference type="EMBL" id="LWCA01000803">
    <property type="protein sequence ID" value="OAF66883.1"/>
    <property type="molecule type" value="Genomic_DNA"/>
</dbReference>
<keyword evidence="2" id="KW-1185">Reference proteome</keyword>
<organism evidence="1 2">
    <name type="scientific">Intoshia linei</name>
    <dbReference type="NCBI Taxonomy" id="1819745"/>
    <lineage>
        <taxon>Eukaryota</taxon>
        <taxon>Metazoa</taxon>
        <taxon>Spiralia</taxon>
        <taxon>Lophotrochozoa</taxon>
        <taxon>Mesozoa</taxon>
        <taxon>Orthonectida</taxon>
        <taxon>Rhopaluridae</taxon>
        <taxon>Intoshia</taxon>
    </lineage>
</organism>
<sequence>MISQDKIELVFVDVDNIINGSILSNSISYSEGKKTYNKKYTVLGDKTEEISINSVQELNLDDTQNIIV</sequence>
<evidence type="ECO:0000313" key="2">
    <source>
        <dbReference type="Proteomes" id="UP000078046"/>
    </source>
</evidence>
<reference evidence="1 2" key="1">
    <citation type="submission" date="2016-04" db="EMBL/GenBank/DDBJ databases">
        <title>The genome of Intoshia linei affirms orthonectids as highly simplified spiralians.</title>
        <authorList>
            <person name="Mikhailov K.V."/>
            <person name="Slusarev G.S."/>
            <person name="Nikitin M.A."/>
            <person name="Logacheva M.D."/>
            <person name="Penin A."/>
            <person name="Aleoshin V."/>
            <person name="Panchin Y.V."/>
        </authorList>
    </citation>
    <scope>NUCLEOTIDE SEQUENCE [LARGE SCALE GENOMIC DNA]</scope>
    <source>
        <strain evidence="1">Intl2013</strain>
        <tissue evidence="1">Whole animal</tissue>
    </source>
</reference>
<protein>
    <submittedName>
        <fullName evidence="1">Uncharacterized protein</fullName>
    </submittedName>
</protein>
<comment type="caution">
    <text evidence="1">The sequence shown here is derived from an EMBL/GenBank/DDBJ whole genome shotgun (WGS) entry which is preliminary data.</text>
</comment>
<gene>
    <name evidence="1" type="ORF">A3Q56_05396</name>
</gene>